<dbReference type="GO" id="GO:0005506">
    <property type="term" value="F:iron ion binding"/>
    <property type="evidence" value="ECO:0007669"/>
    <property type="project" value="InterPro"/>
</dbReference>
<protein>
    <submittedName>
        <fullName evidence="12">Cytochrome</fullName>
    </submittedName>
</protein>
<keyword evidence="5" id="KW-0479">Metal-binding</keyword>
<evidence type="ECO:0000256" key="9">
    <source>
        <dbReference type="ARBA" id="ARBA00023033"/>
    </source>
</evidence>
<dbReference type="Proteomes" id="UP001289374">
    <property type="component" value="Unassembled WGS sequence"/>
</dbReference>
<dbReference type="GO" id="GO:0004497">
    <property type="term" value="F:monooxygenase activity"/>
    <property type="evidence" value="ECO:0007669"/>
    <property type="project" value="UniProtKB-KW"/>
</dbReference>
<dbReference type="InterPro" id="IPR050651">
    <property type="entry name" value="Plant_Cytochrome_P450_Monoox"/>
</dbReference>
<proteinExistence type="inferred from homology"/>
<evidence type="ECO:0000256" key="6">
    <source>
        <dbReference type="ARBA" id="ARBA00022989"/>
    </source>
</evidence>
<name>A0AAE2BND4_9LAMI</name>
<keyword evidence="7" id="KW-0560">Oxidoreductase</keyword>
<dbReference type="Gene3D" id="1.10.630.10">
    <property type="entry name" value="Cytochrome P450"/>
    <property type="match status" value="1"/>
</dbReference>
<dbReference type="SUPFAM" id="SSF48264">
    <property type="entry name" value="Cytochrome P450"/>
    <property type="match status" value="1"/>
</dbReference>
<keyword evidence="8" id="KW-0408">Iron</keyword>
<accession>A0AAE2BND4</accession>
<comment type="similarity">
    <text evidence="2">Belongs to the cytochrome P450 family.</text>
</comment>
<evidence type="ECO:0000256" key="2">
    <source>
        <dbReference type="ARBA" id="ARBA00010617"/>
    </source>
</evidence>
<dbReference type="Pfam" id="PF00067">
    <property type="entry name" value="p450"/>
    <property type="match status" value="2"/>
</dbReference>
<evidence type="ECO:0000256" key="4">
    <source>
        <dbReference type="ARBA" id="ARBA00022692"/>
    </source>
</evidence>
<evidence type="ECO:0000256" key="5">
    <source>
        <dbReference type="ARBA" id="ARBA00022723"/>
    </source>
</evidence>
<evidence type="ECO:0000313" key="13">
    <source>
        <dbReference type="Proteomes" id="UP001289374"/>
    </source>
</evidence>
<gene>
    <name evidence="12" type="ORF">Sango_1940100</name>
</gene>
<comment type="subcellular location">
    <subcellularLocation>
        <location evidence="1">Membrane</location>
        <topology evidence="1">Single-pass membrane protein</topology>
    </subcellularLocation>
</comment>
<dbReference type="InterPro" id="IPR002401">
    <property type="entry name" value="Cyt_P450_E_grp-I"/>
</dbReference>
<sequence length="333" mass="38616">MEITWLYALLSLFLLSLLFKFSSKAKRKLPPSPVPALPVLGHLHFLKFPLHRTLHKLSQQLGPILSLRFGNRLMVVVSSPAMVEEFHQERHRASQPAPVHHGQIHRLQLYRPARLNVFQSIRHDESKLLLKQLYGKSCQDFARVELRSMLSELTFNVIMRMVAGKRYYGEDEENDEAKQFREITDQVFKLGGVSNPGDFFPVFRWIDYKGYEKTVMRVTEKMDAFLQGLIDEHKRDKTRNTMIDLLSLQESEPEYYTDVMIKGIIMVMLVAGTDTSVLTIEWAMSALLKHPEKMDKAKVEINNHIGNNRLVNESDLSKLPYLQNILETFVYSL</sequence>
<evidence type="ECO:0000256" key="11">
    <source>
        <dbReference type="SAM" id="SignalP"/>
    </source>
</evidence>
<dbReference type="InterPro" id="IPR036396">
    <property type="entry name" value="Cyt_P450_sf"/>
</dbReference>
<evidence type="ECO:0000256" key="10">
    <source>
        <dbReference type="ARBA" id="ARBA00023136"/>
    </source>
</evidence>
<evidence type="ECO:0000256" key="1">
    <source>
        <dbReference type="ARBA" id="ARBA00004167"/>
    </source>
</evidence>
<dbReference type="EMBL" id="JACGWL010000011">
    <property type="protein sequence ID" value="KAK4391623.1"/>
    <property type="molecule type" value="Genomic_DNA"/>
</dbReference>
<evidence type="ECO:0000313" key="12">
    <source>
        <dbReference type="EMBL" id="KAK4391623.1"/>
    </source>
</evidence>
<dbReference type="GO" id="GO:0016705">
    <property type="term" value="F:oxidoreductase activity, acting on paired donors, with incorporation or reduction of molecular oxygen"/>
    <property type="evidence" value="ECO:0007669"/>
    <property type="project" value="InterPro"/>
</dbReference>
<evidence type="ECO:0000256" key="8">
    <source>
        <dbReference type="ARBA" id="ARBA00023004"/>
    </source>
</evidence>
<keyword evidence="4" id="KW-0812">Transmembrane</keyword>
<feature type="chain" id="PRO_5041932478" evidence="11">
    <location>
        <begin position="26"/>
        <end position="333"/>
    </location>
</feature>
<dbReference type="PANTHER" id="PTHR47947">
    <property type="entry name" value="CYTOCHROME P450 82C3-RELATED"/>
    <property type="match status" value="1"/>
</dbReference>
<dbReference type="GO" id="GO:0020037">
    <property type="term" value="F:heme binding"/>
    <property type="evidence" value="ECO:0007669"/>
    <property type="project" value="InterPro"/>
</dbReference>
<organism evidence="12 13">
    <name type="scientific">Sesamum angolense</name>
    <dbReference type="NCBI Taxonomy" id="2727404"/>
    <lineage>
        <taxon>Eukaryota</taxon>
        <taxon>Viridiplantae</taxon>
        <taxon>Streptophyta</taxon>
        <taxon>Embryophyta</taxon>
        <taxon>Tracheophyta</taxon>
        <taxon>Spermatophyta</taxon>
        <taxon>Magnoliopsida</taxon>
        <taxon>eudicotyledons</taxon>
        <taxon>Gunneridae</taxon>
        <taxon>Pentapetalae</taxon>
        <taxon>asterids</taxon>
        <taxon>lamiids</taxon>
        <taxon>Lamiales</taxon>
        <taxon>Pedaliaceae</taxon>
        <taxon>Sesamum</taxon>
    </lineage>
</organism>
<dbReference type="PANTHER" id="PTHR47947:SF62">
    <property type="entry name" value="CYTOCHROME P450, FAMILY 81, SUBFAMILY D, POLYPEPTIDE 5"/>
    <property type="match status" value="1"/>
</dbReference>
<keyword evidence="13" id="KW-1185">Reference proteome</keyword>
<dbReference type="GO" id="GO:0016020">
    <property type="term" value="C:membrane"/>
    <property type="evidence" value="ECO:0007669"/>
    <property type="project" value="UniProtKB-SubCell"/>
</dbReference>
<dbReference type="AlphaFoldDB" id="A0AAE2BND4"/>
<feature type="signal peptide" evidence="11">
    <location>
        <begin position="1"/>
        <end position="25"/>
    </location>
</feature>
<dbReference type="InterPro" id="IPR001128">
    <property type="entry name" value="Cyt_P450"/>
</dbReference>
<keyword evidence="6" id="KW-1133">Transmembrane helix</keyword>
<evidence type="ECO:0000256" key="3">
    <source>
        <dbReference type="ARBA" id="ARBA00022617"/>
    </source>
</evidence>
<evidence type="ECO:0000256" key="7">
    <source>
        <dbReference type="ARBA" id="ARBA00023002"/>
    </source>
</evidence>
<reference evidence="12" key="2">
    <citation type="journal article" date="2024" name="Plant">
        <title>Genomic evolution and insights into agronomic trait innovations of Sesamum species.</title>
        <authorList>
            <person name="Miao H."/>
            <person name="Wang L."/>
            <person name="Qu L."/>
            <person name="Liu H."/>
            <person name="Sun Y."/>
            <person name="Le M."/>
            <person name="Wang Q."/>
            <person name="Wei S."/>
            <person name="Zheng Y."/>
            <person name="Lin W."/>
            <person name="Duan Y."/>
            <person name="Cao H."/>
            <person name="Xiong S."/>
            <person name="Wang X."/>
            <person name="Wei L."/>
            <person name="Li C."/>
            <person name="Ma Q."/>
            <person name="Ju M."/>
            <person name="Zhao R."/>
            <person name="Li G."/>
            <person name="Mu C."/>
            <person name="Tian Q."/>
            <person name="Mei H."/>
            <person name="Zhang T."/>
            <person name="Gao T."/>
            <person name="Zhang H."/>
        </authorList>
    </citation>
    <scope>NUCLEOTIDE SEQUENCE</scope>
    <source>
        <strain evidence="12">K16</strain>
    </source>
</reference>
<keyword evidence="11" id="KW-0732">Signal</keyword>
<keyword evidence="9" id="KW-0503">Monooxygenase</keyword>
<dbReference type="PRINTS" id="PR00463">
    <property type="entry name" value="EP450I"/>
</dbReference>
<keyword evidence="10" id="KW-0472">Membrane</keyword>
<reference evidence="12" key="1">
    <citation type="submission" date="2020-06" db="EMBL/GenBank/DDBJ databases">
        <authorList>
            <person name="Li T."/>
            <person name="Hu X."/>
            <person name="Zhang T."/>
            <person name="Song X."/>
            <person name="Zhang H."/>
            <person name="Dai N."/>
            <person name="Sheng W."/>
            <person name="Hou X."/>
            <person name="Wei L."/>
        </authorList>
    </citation>
    <scope>NUCLEOTIDE SEQUENCE</scope>
    <source>
        <strain evidence="12">K16</strain>
        <tissue evidence="12">Leaf</tissue>
    </source>
</reference>
<keyword evidence="3" id="KW-0349">Heme</keyword>
<comment type="caution">
    <text evidence="12">The sequence shown here is derived from an EMBL/GenBank/DDBJ whole genome shotgun (WGS) entry which is preliminary data.</text>
</comment>